<reference evidence="6 7" key="1">
    <citation type="journal article" date="2007" name="Proc. Natl. Acad. Sci. U.S.A.">
        <title>The genome of Syntrophus aciditrophicus: life at the thermodynamic limit of microbial growth.</title>
        <authorList>
            <person name="McInerney M.J."/>
            <person name="Rohlin L."/>
            <person name="Mouttaki H."/>
            <person name="Kim U."/>
            <person name="Krupp R.S."/>
            <person name="Rios-Hernandez L."/>
            <person name="Sieber J."/>
            <person name="Struchtemeyer C.G."/>
            <person name="Bhattacharyya A."/>
            <person name="Campbell J.W."/>
            <person name="Gunsalus R.P."/>
        </authorList>
    </citation>
    <scope>NUCLEOTIDE SEQUENCE [LARGE SCALE GENOMIC DNA]</scope>
    <source>
        <strain evidence="6 7">SB</strain>
    </source>
</reference>
<dbReference type="HOGENOM" id="CLU_087508_0_0_7"/>
<feature type="domain" description="Zinc finger DksA/TraR C4-type" evidence="4">
    <location>
        <begin position="179"/>
        <end position="211"/>
    </location>
</feature>
<dbReference type="Pfam" id="PF01258">
    <property type="entry name" value="zf-dskA_traR"/>
    <property type="match status" value="1"/>
</dbReference>
<evidence type="ECO:0000259" key="5">
    <source>
        <dbReference type="Pfam" id="PF02663"/>
    </source>
</evidence>
<dbReference type="InterPro" id="IPR053194">
    <property type="entry name" value="tRNA_methyltr_O"/>
</dbReference>
<dbReference type="InterPro" id="IPR026328">
    <property type="entry name" value="FmdE"/>
</dbReference>
<dbReference type="AlphaFoldDB" id="Q2LY05"/>
<dbReference type="DNASU" id="3883242"/>
<dbReference type="PANTHER" id="PTHR39418">
    <property type="entry name" value="DEHYDROGENASE-RELATED"/>
    <property type="match status" value="1"/>
</dbReference>
<dbReference type="InParanoid" id="Q2LY05"/>
<dbReference type="PANTHER" id="PTHR39418:SF1">
    <property type="entry name" value="DEHYDROGENASE"/>
    <property type="match status" value="1"/>
</dbReference>
<keyword evidence="2" id="KW-0863">Zinc-finger</keyword>
<gene>
    <name evidence="6" type="ORF">SYN_03842</name>
</gene>
<dbReference type="Gene3D" id="3.30.1330.130">
    <property type="match status" value="1"/>
</dbReference>
<evidence type="ECO:0000313" key="7">
    <source>
        <dbReference type="Proteomes" id="UP000001933"/>
    </source>
</evidence>
<keyword evidence="3" id="KW-0862">Zinc</keyword>
<keyword evidence="7" id="KW-1185">Reference proteome</keyword>
<dbReference type="SUPFAM" id="SSF143555">
    <property type="entry name" value="FwdE-like"/>
    <property type="match status" value="1"/>
</dbReference>
<protein>
    <submittedName>
        <fullName evidence="6">Hypothetical cytosolic protein</fullName>
    </submittedName>
</protein>
<accession>Q2LY05</accession>
<evidence type="ECO:0000256" key="1">
    <source>
        <dbReference type="ARBA" id="ARBA00022723"/>
    </source>
</evidence>
<dbReference type="EMBL" id="CP000252">
    <property type="protein sequence ID" value="ABC78966.1"/>
    <property type="molecule type" value="Genomic_DNA"/>
</dbReference>
<dbReference type="STRING" id="56780.SYN_03842"/>
<dbReference type="Proteomes" id="UP000001933">
    <property type="component" value="Chromosome"/>
</dbReference>
<organism evidence="6 7">
    <name type="scientific">Syntrophus aciditrophicus (strain SB)</name>
    <dbReference type="NCBI Taxonomy" id="56780"/>
    <lineage>
        <taxon>Bacteria</taxon>
        <taxon>Pseudomonadati</taxon>
        <taxon>Thermodesulfobacteriota</taxon>
        <taxon>Syntrophia</taxon>
        <taxon>Syntrophales</taxon>
        <taxon>Syntrophaceae</taxon>
        <taxon>Syntrophus</taxon>
    </lineage>
</organism>
<sequence>MQKDKIKTDWSHGENPEDYKCCVAFHGHDCPGLAVGYRAAQAALAALCGERAEDEELVAIVETDACGVDALQVLTGCTFGKGNLIYQDHGKHVFTLIERKSGRGVRVALKAGVMEMNERHLTLMEKVHQMTATPHETAEFWKIHSQKALEILQKPIETLFNIQPINRTLPPKARREPSRLCARCGEPAMGSKLVVLDGREVCRDCLQPEER</sequence>
<feature type="domain" description="Formylmethanofuran dehydrogenase subunit E" evidence="5">
    <location>
        <begin position="25"/>
        <end position="161"/>
    </location>
</feature>
<name>Q2LY05_SYNAS</name>
<evidence type="ECO:0000259" key="4">
    <source>
        <dbReference type="Pfam" id="PF01258"/>
    </source>
</evidence>
<dbReference type="GO" id="GO:0008270">
    <property type="term" value="F:zinc ion binding"/>
    <property type="evidence" value="ECO:0007669"/>
    <property type="project" value="UniProtKB-KW"/>
</dbReference>
<dbReference type="OrthoDB" id="9804309at2"/>
<evidence type="ECO:0000256" key="3">
    <source>
        <dbReference type="ARBA" id="ARBA00022833"/>
    </source>
</evidence>
<evidence type="ECO:0000313" key="6">
    <source>
        <dbReference type="EMBL" id="ABC78966.1"/>
    </source>
</evidence>
<dbReference type="KEGG" id="sat:SYN_03842"/>
<dbReference type="PIRSF" id="PIRSF006578">
    <property type="entry name" value="FwdE"/>
    <property type="match status" value="1"/>
</dbReference>
<dbReference type="Pfam" id="PF02663">
    <property type="entry name" value="FmdE"/>
    <property type="match status" value="1"/>
</dbReference>
<dbReference type="InterPro" id="IPR000962">
    <property type="entry name" value="Znf_DskA_TraR"/>
</dbReference>
<dbReference type="RefSeq" id="WP_011418980.1">
    <property type="nucleotide sequence ID" value="NC_007759.1"/>
</dbReference>
<dbReference type="InterPro" id="IPR003814">
    <property type="entry name" value="FmdEsu_dom"/>
</dbReference>
<keyword evidence="1" id="KW-0479">Metal-binding</keyword>
<dbReference type="eggNOG" id="COG2191">
    <property type="taxonomic scope" value="Bacteria"/>
</dbReference>
<evidence type="ECO:0000256" key="2">
    <source>
        <dbReference type="ARBA" id="ARBA00022771"/>
    </source>
</evidence>
<proteinExistence type="predicted"/>